<dbReference type="Gene3D" id="1.10.20.10">
    <property type="entry name" value="Histone, subunit A"/>
    <property type="match status" value="1"/>
</dbReference>
<dbReference type="GO" id="GO:0005634">
    <property type="term" value="C:nucleus"/>
    <property type="evidence" value="ECO:0007669"/>
    <property type="project" value="UniProtKB-SubCell"/>
</dbReference>
<sequence>MSTKMNNNKIKYLLEALEQKKGEISMPKNQLQLLLSDIEAVGSKWKDANRVGQAQLYEAAEFVLNTLRGYTPYCDPFQKKVVQKEAPDYYKIIEHPMDFTQIAKKLKMHEYNNKQEFADDLYLIYSNCLKYNSNPDHIFREYARAMKEKTDELLVNVRDITIKSREEFLASVDQEQEDEQKINPSITENQPVTENQQIADSLVLNDEAQEENPQDLDDINVPVPEEEQIVNDSIIINESDDDEEEAEIDRELQEILSNFDMPKYPDRWDPEINNPDRDKFFEPGYDPSANNSTLDQYPQLQFPKRGTALMIENNIQTLKRSRILHSKLMAARQNIPLSHLGITETAPEEQITNTKPNIDPRNLPPLMLNSEGAFESTKRVVAKLCQHAGFEATSHTALTILTEVAQDYFLNLGKTLRTYIDDYGKKMTPEEIVTHTLYENGVTSINKIESYVKNDIIRYGSKLRDIHNRLETTYKEALASPENHETEEESFPDTEDAFMMGNFGEDLGDDFFGFRELGLGSLVVSIFPCNFIPQRLFLGTNKPKPQIKKTNEETRKNSQIGLLRDFFRNNMEESGGKLIEDEFLPVKQRNQRPKVPPTGKIPPQSKRLLKPQLTAAALAEKKRKRERDAQIAEEKERAKRLKAEERAKKQAEKEEAKRLKQLEREAQKKAEMEAKEARKAEQELQKRLAQEAKEARKAEAEAAKKAAMENKKRKTSTKTGKSKTPQAEISSTPVSRKHEPDDGSDSEMVPLAQRKKRRAESSGRTAIVYSENYTSYDGL</sequence>
<dbReference type="GO" id="GO:0000124">
    <property type="term" value="C:SAGA complex"/>
    <property type="evidence" value="ECO:0007669"/>
    <property type="project" value="InterPro"/>
</dbReference>
<dbReference type="OrthoDB" id="21449at2759"/>
<keyword evidence="4" id="KW-0804">Transcription</keyword>
<dbReference type="SUPFAM" id="SSF47370">
    <property type="entry name" value="Bromodomain"/>
    <property type="match status" value="1"/>
</dbReference>
<dbReference type="GO" id="GO:0005198">
    <property type="term" value="F:structural molecule activity"/>
    <property type="evidence" value="ECO:0007669"/>
    <property type="project" value="TreeGrafter"/>
</dbReference>
<evidence type="ECO:0000256" key="7">
    <source>
        <dbReference type="SAM" id="MobiDB-lite"/>
    </source>
</evidence>
<evidence type="ECO:0000313" key="10">
    <source>
        <dbReference type="Proteomes" id="UP000789706"/>
    </source>
</evidence>
<gene>
    <name evidence="9" type="ORF">DEBURN_LOCUS3274</name>
</gene>
<dbReference type="PROSITE" id="PS50014">
    <property type="entry name" value="BROMODOMAIN_2"/>
    <property type="match status" value="1"/>
</dbReference>
<comment type="caution">
    <text evidence="9">The sequence shown here is derived from an EMBL/GenBank/DDBJ whole genome shotgun (WGS) entry which is preliminary data.</text>
</comment>
<keyword evidence="3 6" id="KW-0103">Bromodomain</keyword>
<evidence type="ECO:0000259" key="8">
    <source>
        <dbReference type="PROSITE" id="PS50014"/>
    </source>
</evidence>
<keyword evidence="2" id="KW-0805">Transcription regulation</keyword>
<dbReference type="PRINTS" id="PR00503">
    <property type="entry name" value="BROMODOMAIN"/>
</dbReference>
<reference evidence="9" key="1">
    <citation type="submission" date="2021-06" db="EMBL/GenBank/DDBJ databases">
        <authorList>
            <person name="Kallberg Y."/>
            <person name="Tangrot J."/>
            <person name="Rosling A."/>
        </authorList>
    </citation>
    <scope>NUCLEOTIDE SEQUENCE</scope>
    <source>
        <strain evidence="9">AZ414A</strain>
    </source>
</reference>
<evidence type="ECO:0000256" key="3">
    <source>
        <dbReference type="ARBA" id="ARBA00023117"/>
    </source>
</evidence>
<dbReference type="Pfam" id="PF07524">
    <property type="entry name" value="Bromo_TP"/>
    <property type="match status" value="1"/>
</dbReference>
<dbReference type="InterPro" id="IPR036427">
    <property type="entry name" value="Bromodomain-like_sf"/>
</dbReference>
<evidence type="ECO:0000256" key="4">
    <source>
        <dbReference type="ARBA" id="ARBA00023163"/>
    </source>
</evidence>
<keyword evidence="5" id="KW-0539">Nucleus</keyword>
<dbReference type="PANTHER" id="PTHR47343">
    <property type="entry name" value="TRANSCRIPTIONAL ACTIVATOR SPT7"/>
    <property type="match status" value="1"/>
</dbReference>
<feature type="compositionally biased region" description="Basic and acidic residues" evidence="7">
    <location>
        <begin position="626"/>
        <end position="710"/>
    </location>
</feature>
<name>A0A9N8Z4T6_9GLOM</name>
<protein>
    <submittedName>
        <fullName evidence="9">2051_t:CDS:1</fullName>
    </submittedName>
</protein>
<dbReference type="Gene3D" id="1.20.920.10">
    <property type="entry name" value="Bromodomain-like"/>
    <property type="match status" value="1"/>
</dbReference>
<dbReference type="InterPro" id="IPR009072">
    <property type="entry name" value="Histone-fold"/>
</dbReference>
<dbReference type="EMBL" id="CAJVPK010000203">
    <property type="protein sequence ID" value="CAG8473486.1"/>
    <property type="molecule type" value="Genomic_DNA"/>
</dbReference>
<dbReference type="InterPro" id="IPR001487">
    <property type="entry name" value="Bromodomain"/>
</dbReference>
<dbReference type="PANTHER" id="PTHR47343:SF1">
    <property type="entry name" value="TRANSCRIPTIONAL ACTIVATOR SPT7"/>
    <property type="match status" value="1"/>
</dbReference>
<dbReference type="CDD" id="cd22927">
    <property type="entry name" value="HFD_SPT7"/>
    <property type="match status" value="1"/>
</dbReference>
<organism evidence="9 10">
    <name type="scientific">Diversispora eburnea</name>
    <dbReference type="NCBI Taxonomy" id="1213867"/>
    <lineage>
        <taxon>Eukaryota</taxon>
        <taxon>Fungi</taxon>
        <taxon>Fungi incertae sedis</taxon>
        <taxon>Mucoromycota</taxon>
        <taxon>Glomeromycotina</taxon>
        <taxon>Glomeromycetes</taxon>
        <taxon>Diversisporales</taxon>
        <taxon>Diversisporaceae</taxon>
        <taxon>Diversispora</taxon>
    </lineage>
</organism>
<dbReference type="Pfam" id="PF00439">
    <property type="entry name" value="Bromodomain"/>
    <property type="match status" value="1"/>
</dbReference>
<dbReference type="Proteomes" id="UP000789706">
    <property type="component" value="Unassembled WGS sequence"/>
</dbReference>
<dbReference type="InterPro" id="IPR006565">
    <property type="entry name" value="BTP"/>
</dbReference>
<evidence type="ECO:0000256" key="1">
    <source>
        <dbReference type="ARBA" id="ARBA00004123"/>
    </source>
</evidence>
<feature type="domain" description="Bromo" evidence="8">
    <location>
        <begin position="69"/>
        <end position="139"/>
    </location>
</feature>
<feature type="region of interest" description="Disordered" evidence="7">
    <location>
        <begin position="586"/>
        <end position="605"/>
    </location>
</feature>
<evidence type="ECO:0000256" key="5">
    <source>
        <dbReference type="ARBA" id="ARBA00023242"/>
    </source>
</evidence>
<dbReference type="SMART" id="SM00297">
    <property type="entry name" value="BROMO"/>
    <property type="match status" value="1"/>
</dbReference>
<feature type="compositionally biased region" description="Polar residues" evidence="7">
    <location>
        <begin position="725"/>
        <end position="734"/>
    </location>
</feature>
<dbReference type="SMART" id="SM00576">
    <property type="entry name" value="BTP"/>
    <property type="match status" value="1"/>
</dbReference>
<accession>A0A9N8Z4T6</accession>
<dbReference type="GO" id="GO:0046982">
    <property type="term" value="F:protein heterodimerization activity"/>
    <property type="evidence" value="ECO:0007669"/>
    <property type="project" value="InterPro"/>
</dbReference>
<evidence type="ECO:0000313" key="9">
    <source>
        <dbReference type="EMBL" id="CAG8473486.1"/>
    </source>
</evidence>
<dbReference type="GO" id="GO:0006325">
    <property type="term" value="P:chromatin organization"/>
    <property type="evidence" value="ECO:0007669"/>
    <property type="project" value="UniProtKB-ARBA"/>
</dbReference>
<evidence type="ECO:0000256" key="6">
    <source>
        <dbReference type="PROSITE-ProRule" id="PRU00035"/>
    </source>
</evidence>
<feature type="region of interest" description="Disordered" evidence="7">
    <location>
        <begin position="621"/>
        <end position="779"/>
    </location>
</feature>
<dbReference type="InterPro" id="IPR037782">
    <property type="entry name" value="Spt7"/>
</dbReference>
<dbReference type="GO" id="GO:0046695">
    <property type="term" value="C:SLIK (SAGA-like) complex"/>
    <property type="evidence" value="ECO:0007669"/>
    <property type="project" value="InterPro"/>
</dbReference>
<proteinExistence type="predicted"/>
<comment type="subcellular location">
    <subcellularLocation>
        <location evidence="1">Nucleus</location>
    </subcellularLocation>
</comment>
<evidence type="ECO:0000256" key="2">
    <source>
        <dbReference type="ARBA" id="ARBA00023015"/>
    </source>
</evidence>
<dbReference type="GO" id="GO:0006357">
    <property type="term" value="P:regulation of transcription by RNA polymerase II"/>
    <property type="evidence" value="ECO:0007669"/>
    <property type="project" value="TreeGrafter"/>
</dbReference>
<keyword evidence="10" id="KW-1185">Reference proteome</keyword>
<dbReference type="AlphaFoldDB" id="A0A9N8Z4T6"/>